<protein>
    <submittedName>
        <fullName evidence="2">(apollo) hypothetical protein</fullName>
    </submittedName>
</protein>
<dbReference type="PANTHER" id="PTHR33332">
    <property type="entry name" value="REVERSE TRANSCRIPTASE DOMAIN-CONTAINING PROTEIN"/>
    <property type="match status" value="1"/>
</dbReference>
<comment type="caution">
    <text evidence="2">The sequence shown here is derived from an EMBL/GenBank/DDBJ whole genome shotgun (WGS) entry which is preliminary data.</text>
</comment>
<feature type="domain" description="Reverse transcriptase" evidence="1">
    <location>
        <begin position="1"/>
        <end position="212"/>
    </location>
</feature>
<sequence length="345" mass="39396">MLLRRLRPCIQIRAEQHGFRRGHSTVTQLTRVLRLLAAEYNRGRISLGVFLDIEKAFNRVWHSGLLYKLYEQTSIPLAMLRLVASFLEDRKFYVFVEDAESATRSIRAGVPQGSCLSPVLYAAYTNDIPTLAGRLQAWEDDVELALYADDSAYFTSSRRAHIATARMQGLLDLLPPWLDEWRMVVNVGKTTALLTCRLRNFPPPLTLYGQKITYQKAVTYRGCGIERTLRMTAHVDFVVRRARCARATFLPVLASKLPIKTKLRIYKMYIRSIITYAAPAWYALLSDPLRRRMQAQQNLTLRTIVGAGRYVRNDVIAADLKVETITDFVAPGRATFSKRTPLYSD</sequence>
<dbReference type="Proteomes" id="UP000691718">
    <property type="component" value="Unassembled WGS sequence"/>
</dbReference>
<proteinExistence type="predicted"/>
<dbReference type="Pfam" id="PF00078">
    <property type="entry name" value="RVT_1"/>
    <property type="match status" value="1"/>
</dbReference>
<gene>
    <name evidence="2" type="ORF">PAPOLLO_LOCUS13656</name>
</gene>
<dbReference type="OrthoDB" id="10065625at2759"/>
<reference evidence="2" key="1">
    <citation type="submission" date="2021-04" db="EMBL/GenBank/DDBJ databases">
        <authorList>
            <person name="Tunstrom K."/>
        </authorList>
    </citation>
    <scope>NUCLEOTIDE SEQUENCE</scope>
</reference>
<evidence type="ECO:0000259" key="1">
    <source>
        <dbReference type="PROSITE" id="PS50878"/>
    </source>
</evidence>
<name>A0A8S3X460_PARAO</name>
<organism evidence="2 3">
    <name type="scientific">Parnassius apollo</name>
    <name type="common">Apollo butterfly</name>
    <name type="synonym">Papilio apollo</name>
    <dbReference type="NCBI Taxonomy" id="110799"/>
    <lineage>
        <taxon>Eukaryota</taxon>
        <taxon>Metazoa</taxon>
        <taxon>Ecdysozoa</taxon>
        <taxon>Arthropoda</taxon>
        <taxon>Hexapoda</taxon>
        <taxon>Insecta</taxon>
        <taxon>Pterygota</taxon>
        <taxon>Neoptera</taxon>
        <taxon>Endopterygota</taxon>
        <taxon>Lepidoptera</taxon>
        <taxon>Glossata</taxon>
        <taxon>Ditrysia</taxon>
        <taxon>Papilionoidea</taxon>
        <taxon>Papilionidae</taxon>
        <taxon>Parnassiinae</taxon>
        <taxon>Parnassini</taxon>
        <taxon>Parnassius</taxon>
        <taxon>Parnassius</taxon>
    </lineage>
</organism>
<accession>A0A8S3X460</accession>
<dbReference type="CDD" id="cd01650">
    <property type="entry name" value="RT_nLTR_like"/>
    <property type="match status" value="1"/>
</dbReference>
<dbReference type="EMBL" id="CAJQZP010000945">
    <property type="protein sequence ID" value="CAG5000127.1"/>
    <property type="molecule type" value="Genomic_DNA"/>
</dbReference>
<dbReference type="PROSITE" id="PS50878">
    <property type="entry name" value="RT_POL"/>
    <property type="match status" value="1"/>
</dbReference>
<dbReference type="AlphaFoldDB" id="A0A8S3X460"/>
<dbReference type="InterPro" id="IPR000477">
    <property type="entry name" value="RT_dom"/>
</dbReference>
<evidence type="ECO:0000313" key="3">
    <source>
        <dbReference type="Proteomes" id="UP000691718"/>
    </source>
</evidence>
<evidence type="ECO:0000313" key="2">
    <source>
        <dbReference type="EMBL" id="CAG5000127.1"/>
    </source>
</evidence>
<keyword evidence="3" id="KW-1185">Reference proteome</keyword>